<reference evidence="1 2" key="2">
    <citation type="journal article" date="2022" name="Mol. Ecol. Resour.">
        <title>The genomes of chicory, endive, great burdock and yacon provide insights into Asteraceae paleo-polyploidization history and plant inulin production.</title>
        <authorList>
            <person name="Fan W."/>
            <person name="Wang S."/>
            <person name="Wang H."/>
            <person name="Wang A."/>
            <person name="Jiang F."/>
            <person name="Liu H."/>
            <person name="Zhao H."/>
            <person name="Xu D."/>
            <person name="Zhang Y."/>
        </authorList>
    </citation>
    <scope>NUCLEOTIDE SEQUENCE [LARGE SCALE GENOMIC DNA]</scope>
    <source>
        <strain evidence="2">cv. Yunnan</strain>
        <tissue evidence="1">Leaves</tissue>
    </source>
</reference>
<name>A0ACB9KAZ6_9ASTR</name>
<keyword evidence="2" id="KW-1185">Reference proteome</keyword>
<comment type="caution">
    <text evidence="1">The sequence shown here is derived from an EMBL/GenBank/DDBJ whole genome shotgun (WGS) entry which is preliminary data.</text>
</comment>
<dbReference type="EMBL" id="CM042018">
    <property type="protein sequence ID" value="KAI3829408.1"/>
    <property type="molecule type" value="Genomic_DNA"/>
</dbReference>
<proteinExistence type="predicted"/>
<evidence type="ECO:0000313" key="1">
    <source>
        <dbReference type="EMBL" id="KAI3829408.1"/>
    </source>
</evidence>
<accession>A0ACB9KAZ6</accession>
<gene>
    <name evidence="1" type="ORF">L1987_03531</name>
</gene>
<dbReference type="Proteomes" id="UP001056120">
    <property type="component" value="Linkage Group LG01"/>
</dbReference>
<organism evidence="1 2">
    <name type="scientific">Smallanthus sonchifolius</name>
    <dbReference type="NCBI Taxonomy" id="185202"/>
    <lineage>
        <taxon>Eukaryota</taxon>
        <taxon>Viridiplantae</taxon>
        <taxon>Streptophyta</taxon>
        <taxon>Embryophyta</taxon>
        <taxon>Tracheophyta</taxon>
        <taxon>Spermatophyta</taxon>
        <taxon>Magnoliopsida</taxon>
        <taxon>eudicotyledons</taxon>
        <taxon>Gunneridae</taxon>
        <taxon>Pentapetalae</taxon>
        <taxon>asterids</taxon>
        <taxon>campanulids</taxon>
        <taxon>Asterales</taxon>
        <taxon>Asteraceae</taxon>
        <taxon>Asteroideae</taxon>
        <taxon>Heliantheae alliance</taxon>
        <taxon>Millerieae</taxon>
        <taxon>Smallanthus</taxon>
    </lineage>
</organism>
<evidence type="ECO:0000313" key="2">
    <source>
        <dbReference type="Proteomes" id="UP001056120"/>
    </source>
</evidence>
<sequence>MSLKLAQSADIAKVAVEVVSLSKFEAATGLLSCFLWMMVLLRTVQKQLLHMLNGQDSNVLSATVYCQKTSSRSWSVSGDSSLTMESEEDEVDHHLLTAPNSDVTFLQDTPLTPAKDLF</sequence>
<protein>
    <submittedName>
        <fullName evidence="1">Uncharacterized protein</fullName>
    </submittedName>
</protein>
<reference evidence="2" key="1">
    <citation type="journal article" date="2022" name="Mol. Ecol. Resour.">
        <title>The genomes of chicory, endive, great burdock and yacon provide insights into Asteraceae palaeo-polyploidization history and plant inulin production.</title>
        <authorList>
            <person name="Fan W."/>
            <person name="Wang S."/>
            <person name="Wang H."/>
            <person name="Wang A."/>
            <person name="Jiang F."/>
            <person name="Liu H."/>
            <person name="Zhao H."/>
            <person name="Xu D."/>
            <person name="Zhang Y."/>
        </authorList>
    </citation>
    <scope>NUCLEOTIDE SEQUENCE [LARGE SCALE GENOMIC DNA]</scope>
    <source>
        <strain evidence="2">cv. Yunnan</strain>
    </source>
</reference>